<organism evidence="3 4">
    <name type="scientific">Limnochorda pilosa</name>
    <dbReference type="NCBI Taxonomy" id="1555112"/>
    <lineage>
        <taxon>Bacteria</taxon>
        <taxon>Bacillati</taxon>
        <taxon>Bacillota</taxon>
        <taxon>Limnochordia</taxon>
        <taxon>Limnochordales</taxon>
        <taxon>Limnochordaceae</taxon>
        <taxon>Limnochorda</taxon>
    </lineage>
</organism>
<reference evidence="4" key="1">
    <citation type="submission" date="2015-07" db="EMBL/GenBank/DDBJ databases">
        <title>Complete genome sequence and phylogenetic analysis of Limnochorda pilosa.</title>
        <authorList>
            <person name="Watanabe M."/>
            <person name="Kojima H."/>
            <person name="Fukui M."/>
        </authorList>
    </citation>
    <scope>NUCLEOTIDE SEQUENCE [LARGE SCALE GENOMIC DNA]</scope>
    <source>
        <strain evidence="4">HC45</strain>
    </source>
</reference>
<feature type="domain" description="DUF4143" evidence="2">
    <location>
        <begin position="176"/>
        <end position="333"/>
    </location>
</feature>
<dbReference type="InterPro" id="IPR041682">
    <property type="entry name" value="AAA_14"/>
</dbReference>
<dbReference type="PANTHER" id="PTHR43566:SF2">
    <property type="entry name" value="DUF4143 DOMAIN-CONTAINING PROTEIN"/>
    <property type="match status" value="1"/>
</dbReference>
<dbReference type="PANTHER" id="PTHR43566">
    <property type="entry name" value="CONSERVED PROTEIN"/>
    <property type="match status" value="1"/>
</dbReference>
<dbReference type="AlphaFoldDB" id="A0A0K2SN16"/>
<dbReference type="KEGG" id="lpil:LIP_2680"/>
<keyword evidence="4" id="KW-1185">Reference proteome</keyword>
<dbReference type="InterPro" id="IPR025420">
    <property type="entry name" value="DUF4143"/>
</dbReference>
<dbReference type="EMBL" id="AP014924">
    <property type="protein sequence ID" value="BAS28510.1"/>
    <property type="molecule type" value="Genomic_DNA"/>
</dbReference>
<protein>
    <submittedName>
        <fullName evidence="3">ATPase AAA</fullName>
    </submittedName>
</protein>
<dbReference type="STRING" id="1555112.LIP_2680"/>
<evidence type="ECO:0000259" key="2">
    <source>
        <dbReference type="Pfam" id="PF13635"/>
    </source>
</evidence>
<dbReference type="Proteomes" id="UP000065807">
    <property type="component" value="Chromosome"/>
</dbReference>
<evidence type="ECO:0000259" key="1">
    <source>
        <dbReference type="Pfam" id="PF13173"/>
    </source>
</evidence>
<evidence type="ECO:0000313" key="4">
    <source>
        <dbReference type="Proteomes" id="UP000065807"/>
    </source>
</evidence>
<name>A0A0K2SN16_LIMPI</name>
<dbReference type="InterPro" id="IPR027417">
    <property type="entry name" value="P-loop_NTPase"/>
</dbReference>
<dbReference type="PATRIC" id="fig|1555112.3.peg.2720"/>
<evidence type="ECO:0000313" key="3">
    <source>
        <dbReference type="EMBL" id="BAS28510.1"/>
    </source>
</evidence>
<gene>
    <name evidence="3" type="ORF">LIP_2680</name>
</gene>
<feature type="domain" description="AAA" evidence="1">
    <location>
        <begin position="19"/>
        <end position="134"/>
    </location>
</feature>
<reference evidence="4" key="2">
    <citation type="journal article" date="2016" name="Int. J. Syst. Evol. Microbiol.">
        <title>Complete genome sequence and cell structure of Limnochorda pilosa, a Gram-negative spore-former within the phylum Firmicutes.</title>
        <authorList>
            <person name="Watanabe M."/>
            <person name="Kojima H."/>
            <person name="Fukui M."/>
        </authorList>
    </citation>
    <scope>NUCLEOTIDE SEQUENCE [LARGE SCALE GENOMIC DNA]</scope>
    <source>
        <strain evidence="4">HC45</strain>
    </source>
</reference>
<sequence>MILPRTAEPTVRHLAHGYPVVAVTGPRQSGKTTLARHAFPERPYVSLEDPDQREFAMDDPRGFLAQYPDGAILDEAQRCPQLFSYLQTRVDHDPRPGRFILTGSQQFHLTEGITQSLAGRVAMVVLLPFTLGELQGAGRAPSSLEELLFEGLYPPVHDRHLDAHVWYTNYVGTYVERDVRLMVNVRDLTTFQRFVRLCAGRTGQLLNLSALADDAGIAHNTARAWLSVLQASYIVHLLPPHHQSFNKRLVKTPKLYFLDPGLAAWLLGVQEAAQLAAHPLRGALFETWVLSELLKARFNRGLASNLFFWRDRSGHEVDVLIERGDALIPVEVKPGQTVSRDAFAALERWRALAGDTAGPGWLVYGGDRSQERGGFRVLPWREVAQVGGP</sequence>
<accession>A0A0K2SN16</accession>
<dbReference type="Pfam" id="PF13173">
    <property type="entry name" value="AAA_14"/>
    <property type="match status" value="1"/>
</dbReference>
<dbReference type="SUPFAM" id="SSF52540">
    <property type="entry name" value="P-loop containing nucleoside triphosphate hydrolases"/>
    <property type="match status" value="1"/>
</dbReference>
<dbReference type="Pfam" id="PF13635">
    <property type="entry name" value="DUF4143"/>
    <property type="match status" value="1"/>
</dbReference>
<proteinExistence type="predicted"/>